<dbReference type="STRING" id="1802202.A2730_03430"/>
<protein>
    <recommendedName>
        <fullName evidence="3">Bacterial sugar transferase domain-containing protein</fullName>
    </recommendedName>
</protein>
<proteinExistence type="inferred from homology"/>
<feature type="domain" description="Bacterial sugar transferase" evidence="3">
    <location>
        <begin position="7"/>
        <end position="184"/>
    </location>
</feature>
<dbReference type="Pfam" id="PF02397">
    <property type="entry name" value="Bac_transf"/>
    <property type="match status" value="1"/>
</dbReference>
<dbReference type="InterPro" id="IPR003362">
    <property type="entry name" value="Bact_transf"/>
</dbReference>
<keyword evidence="2" id="KW-0472">Membrane</keyword>
<evidence type="ECO:0000256" key="2">
    <source>
        <dbReference type="SAM" id="Phobius"/>
    </source>
</evidence>
<name>A0A1G2HNT6_9BACT</name>
<evidence type="ECO:0000313" key="4">
    <source>
        <dbReference type="EMBL" id="OGZ64156.1"/>
    </source>
</evidence>
<keyword evidence="2" id="KW-1133">Transmembrane helix</keyword>
<dbReference type="PANTHER" id="PTHR30576">
    <property type="entry name" value="COLANIC BIOSYNTHESIS UDP-GLUCOSE LIPID CARRIER TRANSFERASE"/>
    <property type="match status" value="1"/>
</dbReference>
<evidence type="ECO:0000259" key="3">
    <source>
        <dbReference type="Pfam" id="PF02397"/>
    </source>
</evidence>
<comment type="caution">
    <text evidence="4">The sequence shown here is derived from an EMBL/GenBank/DDBJ whole genome shotgun (WGS) entry which is preliminary data.</text>
</comment>
<dbReference type="GO" id="GO:0016780">
    <property type="term" value="F:phosphotransferase activity, for other substituted phosphate groups"/>
    <property type="evidence" value="ECO:0007669"/>
    <property type="project" value="TreeGrafter"/>
</dbReference>
<dbReference type="Proteomes" id="UP000176855">
    <property type="component" value="Unassembled WGS sequence"/>
</dbReference>
<gene>
    <name evidence="4" type="ORF">A2730_03430</name>
</gene>
<evidence type="ECO:0000256" key="1">
    <source>
        <dbReference type="ARBA" id="ARBA00006464"/>
    </source>
</evidence>
<dbReference type="PANTHER" id="PTHR30576:SF0">
    <property type="entry name" value="UNDECAPRENYL-PHOSPHATE N-ACETYLGALACTOSAMINYL 1-PHOSPHATE TRANSFERASE-RELATED"/>
    <property type="match status" value="1"/>
</dbReference>
<reference evidence="4 5" key="1">
    <citation type="journal article" date="2016" name="Nat. Commun.">
        <title>Thousands of microbial genomes shed light on interconnected biogeochemical processes in an aquifer system.</title>
        <authorList>
            <person name="Anantharaman K."/>
            <person name="Brown C.T."/>
            <person name="Hug L.A."/>
            <person name="Sharon I."/>
            <person name="Castelle C.J."/>
            <person name="Probst A.J."/>
            <person name="Thomas B.C."/>
            <person name="Singh A."/>
            <person name="Wilkins M.J."/>
            <person name="Karaoz U."/>
            <person name="Brodie E.L."/>
            <person name="Williams K.H."/>
            <person name="Hubbard S.S."/>
            <person name="Banfield J.F."/>
        </authorList>
    </citation>
    <scope>NUCLEOTIDE SEQUENCE [LARGE SCALE GENOMIC DNA]</scope>
</reference>
<keyword evidence="2" id="KW-0812">Transmembrane</keyword>
<evidence type="ECO:0000313" key="5">
    <source>
        <dbReference type="Proteomes" id="UP000176855"/>
    </source>
</evidence>
<comment type="similarity">
    <text evidence="1">Belongs to the bacterial sugar transferase family.</text>
</comment>
<feature type="transmembrane region" description="Helical" evidence="2">
    <location>
        <begin position="12"/>
        <end position="33"/>
    </location>
</feature>
<sequence>MLQEIIKKVVSFLIALAALIVLSPLFLIIAIAIKIDSRGPIFFIKERVGKNGKPFKFLKFRSMSTQAVYTINDVAQQDPHITRVGKFLREWTLDELPQLINVVKGDMSFVGPRPMPSYEGEDKNMKALWQKRISVVPGLVSLVDIKGRNLVSWEKRFEYDAWYADHQSFWLDMKILILGFFAVLSRRGVYGKEDSKNSL</sequence>
<dbReference type="EMBL" id="MHOO01000008">
    <property type="protein sequence ID" value="OGZ64156.1"/>
    <property type="molecule type" value="Genomic_DNA"/>
</dbReference>
<dbReference type="AlphaFoldDB" id="A0A1G2HNT6"/>
<organism evidence="4 5">
    <name type="scientific">Candidatus Staskawiczbacteria bacterium RIFCSPHIGHO2_01_FULL_39_25</name>
    <dbReference type="NCBI Taxonomy" id="1802202"/>
    <lineage>
        <taxon>Bacteria</taxon>
        <taxon>Candidatus Staskawicziibacteriota</taxon>
    </lineage>
</organism>
<accession>A0A1G2HNT6</accession>